<feature type="binding site" evidence="7">
    <location>
        <position position="188"/>
    </location>
    <ligand>
        <name>substrate</name>
    </ligand>
</feature>
<evidence type="ECO:0000256" key="3">
    <source>
        <dbReference type="ARBA" id="ARBA00022526"/>
    </source>
</evidence>
<dbReference type="AlphaFoldDB" id="A0A0K2GC32"/>
<evidence type="ECO:0000313" key="11">
    <source>
        <dbReference type="Proteomes" id="UP000069205"/>
    </source>
</evidence>
<dbReference type="InterPro" id="IPR022675">
    <property type="entry name" value="G6P_DH_C"/>
</dbReference>
<evidence type="ECO:0000256" key="5">
    <source>
        <dbReference type="ARBA" id="ARBA00023002"/>
    </source>
</evidence>
<dbReference type="GO" id="GO:0009051">
    <property type="term" value="P:pentose-phosphate shunt, oxidative branch"/>
    <property type="evidence" value="ECO:0007669"/>
    <property type="project" value="TreeGrafter"/>
</dbReference>
<feature type="active site" description="Proton acceptor" evidence="7">
    <location>
        <position position="246"/>
    </location>
</feature>
<feature type="binding site" evidence="7">
    <location>
        <position position="184"/>
    </location>
    <ligand>
        <name>substrate</name>
    </ligand>
</feature>
<dbReference type="Proteomes" id="UP000069205">
    <property type="component" value="Chromosome"/>
</dbReference>
<evidence type="ECO:0000256" key="7">
    <source>
        <dbReference type="HAMAP-Rule" id="MF_00966"/>
    </source>
</evidence>
<gene>
    <name evidence="10" type="primary">zwf2</name>
    <name evidence="7" type="synonym">zwf</name>
    <name evidence="10" type="ORF">NITMOv2_1987</name>
</gene>
<dbReference type="Gene3D" id="3.30.360.10">
    <property type="entry name" value="Dihydrodipicolinate Reductase, domain 2"/>
    <property type="match status" value="1"/>
</dbReference>
<feature type="binding site" evidence="7">
    <location>
        <position position="154"/>
    </location>
    <ligand>
        <name>NADP(+)</name>
        <dbReference type="ChEBI" id="CHEBI:58349"/>
    </ligand>
</feature>
<evidence type="ECO:0000259" key="9">
    <source>
        <dbReference type="Pfam" id="PF02781"/>
    </source>
</evidence>
<name>A0A0K2GC32_NITMO</name>
<keyword evidence="4 7" id="KW-0521">NADP</keyword>
<dbReference type="GO" id="GO:0050661">
    <property type="term" value="F:NADP binding"/>
    <property type="evidence" value="ECO:0007669"/>
    <property type="project" value="UniProtKB-UniRule"/>
</dbReference>
<comment type="function">
    <text evidence="7">Catalyzes the oxidation of glucose 6-phosphate to 6-phosphogluconolactone.</text>
</comment>
<dbReference type="GO" id="GO:0006006">
    <property type="term" value="P:glucose metabolic process"/>
    <property type="evidence" value="ECO:0007669"/>
    <property type="project" value="UniProtKB-KW"/>
</dbReference>
<dbReference type="PIRSF" id="PIRSF000110">
    <property type="entry name" value="G6PD"/>
    <property type="match status" value="1"/>
</dbReference>
<organism evidence="10 11">
    <name type="scientific">Nitrospira moscoviensis</name>
    <dbReference type="NCBI Taxonomy" id="42253"/>
    <lineage>
        <taxon>Bacteria</taxon>
        <taxon>Pseudomonadati</taxon>
        <taxon>Nitrospirota</taxon>
        <taxon>Nitrospiria</taxon>
        <taxon>Nitrospirales</taxon>
        <taxon>Nitrospiraceae</taxon>
        <taxon>Nitrospira</taxon>
    </lineage>
</organism>
<keyword evidence="11" id="KW-1185">Reference proteome</keyword>
<feature type="binding site" evidence="7">
    <location>
        <position position="241"/>
    </location>
    <ligand>
        <name>substrate</name>
    </ligand>
</feature>
<keyword evidence="5 7" id="KW-0560">Oxidoreductase</keyword>
<dbReference type="UniPathway" id="UPA00115">
    <property type="reaction ID" value="UER00408"/>
</dbReference>
<dbReference type="OrthoDB" id="9802739at2"/>
<sequence length="488" mass="55770">MKERSVEPHLFIILGATGDLTRRKLLPALFHLRTYGELEKHNTLIVGASLPELSEEAFRLWAYEGLRNSGARNSGELRQWCEDHLHYQTMREGDPSDYDALARFIRRLEIARNLPENRVFYLALPPSTVPDTVEQLDAAGLLKSHGWVRVVFEKPFGHDFPSARALNTLLHRYLDESQIYRIDHYLGKETVQNLLAFRFANPIFESLWNRDTVDNVQITVAEDLGVEHRGAYYHEAGALRDMVQNHLTQLMTVVAMEVPVSFEAGAVQSEKLKVLHSVMPIDPRDVVFGQYTAWHLDGQTIPGYLEEPGVPKDSRTETFVALKAEIHNWRWRGVPFYLRTGKRLPRKITQVAVTFREAPAQVFRSVEPGQIGQNKLLITLQPSEGFSLCFSVKTPGRPFSFTDRALSFDYATAFGGELPEAYETLLRDIMIGDQTLFVTADFTETAWRLYDPLLARERVVYPYTAGSWGPREADGIVERNGHRWQLGW</sequence>
<feature type="binding site" evidence="7">
    <location>
        <position position="347"/>
    </location>
    <ligand>
        <name>substrate</name>
    </ligand>
</feature>
<evidence type="ECO:0000313" key="10">
    <source>
        <dbReference type="EMBL" id="ALA58404.1"/>
    </source>
</evidence>
<evidence type="ECO:0000256" key="4">
    <source>
        <dbReference type="ARBA" id="ARBA00022857"/>
    </source>
</evidence>
<dbReference type="PROSITE" id="PS00069">
    <property type="entry name" value="G6P_DEHYDROGENASE"/>
    <property type="match status" value="1"/>
</dbReference>
<dbReference type="EC" id="1.1.1.49" evidence="7"/>
<dbReference type="SUPFAM" id="SSF55347">
    <property type="entry name" value="Glyceraldehyde-3-phosphate dehydrogenase-like, C-terminal domain"/>
    <property type="match status" value="1"/>
</dbReference>
<evidence type="ECO:0000256" key="2">
    <source>
        <dbReference type="ARBA" id="ARBA00009975"/>
    </source>
</evidence>
<comment type="similarity">
    <text evidence="2 7">Belongs to the glucose-6-phosphate dehydrogenase family.</text>
</comment>
<dbReference type="InterPro" id="IPR001282">
    <property type="entry name" value="G6P_DH"/>
</dbReference>
<dbReference type="SUPFAM" id="SSF51735">
    <property type="entry name" value="NAD(P)-binding Rossmann-fold domains"/>
    <property type="match status" value="1"/>
</dbReference>
<feature type="domain" description="Glucose-6-phosphate dehydrogenase NAD-binding" evidence="8">
    <location>
        <begin position="12"/>
        <end position="193"/>
    </location>
</feature>
<comment type="catalytic activity">
    <reaction evidence="7">
        <text>D-glucose 6-phosphate + NADP(+) = 6-phospho-D-glucono-1,5-lactone + NADPH + H(+)</text>
        <dbReference type="Rhea" id="RHEA:15841"/>
        <dbReference type="ChEBI" id="CHEBI:15378"/>
        <dbReference type="ChEBI" id="CHEBI:57783"/>
        <dbReference type="ChEBI" id="CHEBI:57955"/>
        <dbReference type="ChEBI" id="CHEBI:58349"/>
        <dbReference type="ChEBI" id="CHEBI:61548"/>
        <dbReference type="EC" id="1.1.1.49"/>
    </reaction>
</comment>
<dbReference type="Pfam" id="PF02781">
    <property type="entry name" value="G6PD_C"/>
    <property type="match status" value="1"/>
</dbReference>
<dbReference type="PRINTS" id="PR00079">
    <property type="entry name" value="G6PDHDRGNASE"/>
</dbReference>
<dbReference type="Pfam" id="PF00479">
    <property type="entry name" value="G6PD_N"/>
    <property type="match status" value="1"/>
</dbReference>
<proteinExistence type="inferred from homology"/>
<dbReference type="EMBL" id="CP011801">
    <property type="protein sequence ID" value="ALA58404.1"/>
    <property type="molecule type" value="Genomic_DNA"/>
</dbReference>
<comment type="caution">
    <text evidence="7">Lacks conserved residue(s) required for the propagation of feature annotation.</text>
</comment>
<keyword evidence="3 7" id="KW-0313">Glucose metabolism</keyword>
<dbReference type="InterPro" id="IPR019796">
    <property type="entry name" value="G6P_DH_AS"/>
</dbReference>
<evidence type="ECO:0000259" key="8">
    <source>
        <dbReference type="Pfam" id="PF00479"/>
    </source>
</evidence>
<dbReference type="NCBIfam" id="TIGR00871">
    <property type="entry name" value="zwf"/>
    <property type="match status" value="1"/>
</dbReference>
<dbReference type="RefSeq" id="WP_053379575.1">
    <property type="nucleotide sequence ID" value="NZ_CP011801.1"/>
</dbReference>
<feature type="binding site" evidence="7">
    <location>
        <begin position="15"/>
        <end position="22"/>
    </location>
    <ligand>
        <name>NADP(+)</name>
        <dbReference type="ChEBI" id="CHEBI:58349"/>
    </ligand>
</feature>
<reference evidence="10 11" key="1">
    <citation type="journal article" date="2015" name="Proc. Natl. Acad. Sci. U.S.A.">
        <title>Expanded metabolic versatility of ubiquitous nitrite-oxidizing bacteria from the genus Nitrospira.</title>
        <authorList>
            <person name="Koch H."/>
            <person name="Lucker S."/>
            <person name="Albertsen M."/>
            <person name="Kitzinger K."/>
            <person name="Herbold C."/>
            <person name="Spieck E."/>
            <person name="Nielsen P.H."/>
            <person name="Wagner M."/>
            <person name="Daims H."/>
        </authorList>
    </citation>
    <scope>NUCLEOTIDE SEQUENCE [LARGE SCALE GENOMIC DNA]</scope>
    <source>
        <strain evidence="10 11">NSP M-1</strain>
    </source>
</reference>
<comment type="pathway">
    <text evidence="1 7">Carbohydrate degradation; pentose phosphate pathway; D-ribulose 5-phosphate from D-glucose 6-phosphate (oxidative stage): step 1/3.</text>
</comment>
<dbReference type="PANTHER" id="PTHR23429">
    <property type="entry name" value="GLUCOSE-6-PHOSPHATE 1-DEHYDROGENASE G6PD"/>
    <property type="match status" value="1"/>
</dbReference>
<evidence type="ECO:0000256" key="6">
    <source>
        <dbReference type="ARBA" id="ARBA00023277"/>
    </source>
</evidence>
<dbReference type="HAMAP" id="MF_00966">
    <property type="entry name" value="G6PD"/>
    <property type="match status" value="1"/>
</dbReference>
<dbReference type="InterPro" id="IPR022674">
    <property type="entry name" value="G6P_DH_NAD-bd"/>
</dbReference>
<dbReference type="PANTHER" id="PTHR23429:SF0">
    <property type="entry name" value="GLUCOSE-6-PHOSPHATE 1-DEHYDROGENASE"/>
    <property type="match status" value="1"/>
</dbReference>
<dbReference type="InterPro" id="IPR036291">
    <property type="entry name" value="NAD(P)-bd_dom_sf"/>
</dbReference>
<evidence type="ECO:0000256" key="1">
    <source>
        <dbReference type="ARBA" id="ARBA00004937"/>
    </source>
</evidence>
<dbReference type="Gene3D" id="3.40.50.720">
    <property type="entry name" value="NAD(P)-binding Rossmann-like Domain"/>
    <property type="match status" value="1"/>
</dbReference>
<dbReference type="KEGG" id="nmv:NITMOv2_1987"/>
<dbReference type="GO" id="GO:0004345">
    <property type="term" value="F:glucose-6-phosphate dehydrogenase activity"/>
    <property type="evidence" value="ECO:0007669"/>
    <property type="project" value="UniProtKB-UniRule"/>
</dbReference>
<protein>
    <recommendedName>
        <fullName evidence="7">Glucose-6-phosphate 1-dehydrogenase</fullName>
        <shortName evidence="7">G6PD</shortName>
        <ecNumber evidence="7">1.1.1.49</ecNumber>
    </recommendedName>
</protein>
<feature type="binding site" evidence="7">
    <location>
        <position position="342"/>
    </location>
    <ligand>
        <name>substrate</name>
    </ligand>
</feature>
<accession>A0A0K2GC32</accession>
<dbReference type="STRING" id="42253.NITMOv2_1987"/>
<feature type="binding site" evidence="7">
    <location>
        <position position="222"/>
    </location>
    <ligand>
        <name>substrate</name>
    </ligand>
</feature>
<dbReference type="PATRIC" id="fig|42253.5.peg.1958"/>
<feature type="domain" description="Glucose-6-phosphate dehydrogenase C-terminal" evidence="9">
    <location>
        <begin position="195"/>
        <end position="485"/>
    </location>
</feature>
<dbReference type="GO" id="GO:0005829">
    <property type="term" value="C:cytosol"/>
    <property type="evidence" value="ECO:0007669"/>
    <property type="project" value="TreeGrafter"/>
</dbReference>
<keyword evidence="6 7" id="KW-0119">Carbohydrate metabolism</keyword>